<dbReference type="KEGG" id="dgg:DGI_2035"/>
<sequence>MAWDAVTGATAYQVGLYVDGVLVAGRMTSDLAHAVTAQELVQLGGPWAAMDVKVSAVTANYQVGAAAVLTVTTPPLPAPGGLVVAGMLTAAAVLTWQPVAGATGYVLLLGDSEGFSPADGIQVYSGTVASAVVAMDATPPYLRYFRVAATDAVARELADLTWSAAVAVVDATNGLVTHTGALIITEAGSPLAIA</sequence>
<dbReference type="InterPro" id="IPR036116">
    <property type="entry name" value="FN3_sf"/>
</dbReference>
<evidence type="ECO:0000313" key="2">
    <source>
        <dbReference type="Proteomes" id="UP000016587"/>
    </source>
</evidence>
<evidence type="ECO:0000313" key="1">
    <source>
        <dbReference type="EMBL" id="AGW13806.1"/>
    </source>
</evidence>
<dbReference type="STRING" id="1121448.DGI_2035"/>
<dbReference type="PATRIC" id="fig|1121448.10.peg.1990"/>
<accession>T2GCF2</accession>
<dbReference type="HOGENOM" id="CLU_1400535_0_0_7"/>
<gene>
    <name evidence="1" type="ORF">DGI_2035</name>
</gene>
<dbReference type="AlphaFoldDB" id="T2GCF2"/>
<reference evidence="2" key="2">
    <citation type="submission" date="2013-07" db="EMBL/GenBank/DDBJ databases">
        <authorList>
            <person name="Morais-Silva F.O."/>
            <person name="Rezende A.M."/>
            <person name="Pimentel C."/>
            <person name="Resende D.M."/>
            <person name="Santos C.I."/>
            <person name="Clemente C."/>
            <person name="de Oliveira L.M."/>
            <person name="da Silva S.M."/>
            <person name="Costa D.A."/>
            <person name="Varela-Raposo A."/>
            <person name="Horacio E.C.A."/>
            <person name="Matos M."/>
            <person name="Flores O."/>
            <person name="Ruiz J.C."/>
            <person name="Rodrigues-Pousada C."/>
        </authorList>
    </citation>
    <scope>NUCLEOTIDE SEQUENCE [LARGE SCALE GENOMIC DNA]</scope>
    <source>
        <strain evidence="2">ATCC 19364 / DSM 1382 / NCIMB 9332 / VKM B-1759</strain>
    </source>
</reference>
<keyword evidence="2" id="KW-1185">Reference proteome</keyword>
<proteinExistence type="predicted"/>
<dbReference type="EMBL" id="CP006585">
    <property type="protein sequence ID" value="AGW13806.1"/>
    <property type="molecule type" value="Genomic_DNA"/>
</dbReference>
<dbReference type="RefSeq" id="WP_021760704.1">
    <property type="nucleotide sequence ID" value="NC_022444.1"/>
</dbReference>
<protein>
    <submittedName>
        <fullName evidence="1">Uncharacterized protein</fullName>
    </submittedName>
</protein>
<name>T2GCF2_MEGG1</name>
<reference evidence="1 2" key="1">
    <citation type="journal article" date="2013" name="J. Bacteriol.">
        <title>Roles of HynAB and Ech, the only two hydrogenases found in the model sulfate reducer Desulfovibrio gigas.</title>
        <authorList>
            <person name="Morais-Silva F.O."/>
            <person name="Santos C.I."/>
            <person name="Rodrigues R."/>
            <person name="Pereira I.A."/>
            <person name="Rodrigues-Pousada C."/>
        </authorList>
    </citation>
    <scope>NUCLEOTIDE SEQUENCE [LARGE SCALE GENOMIC DNA]</scope>
    <source>
        <strain evidence="2">ATCC 19364 / DSM 1382 / NCIMB 9332 / VKM B-1759</strain>
    </source>
</reference>
<dbReference type="SUPFAM" id="SSF49265">
    <property type="entry name" value="Fibronectin type III"/>
    <property type="match status" value="1"/>
</dbReference>
<organism evidence="1 2">
    <name type="scientific">Megalodesulfovibrio gigas (strain ATCC 19364 / DSM 1382 / NCIMB 9332 / VKM B-1759)</name>
    <name type="common">Desulfovibrio gigas</name>
    <dbReference type="NCBI Taxonomy" id="1121448"/>
    <lineage>
        <taxon>Bacteria</taxon>
        <taxon>Pseudomonadati</taxon>
        <taxon>Thermodesulfobacteriota</taxon>
        <taxon>Desulfovibrionia</taxon>
        <taxon>Desulfovibrionales</taxon>
        <taxon>Desulfovibrionaceae</taxon>
        <taxon>Megalodesulfovibrio</taxon>
    </lineage>
</organism>
<dbReference type="Proteomes" id="UP000016587">
    <property type="component" value="Chromosome"/>
</dbReference>